<evidence type="ECO:0000313" key="2">
    <source>
        <dbReference type="Proteomes" id="UP001524547"/>
    </source>
</evidence>
<evidence type="ECO:0000313" key="1">
    <source>
        <dbReference type="EMBL" id="MCQ8239796.1"/>
    </source>
</evidence>
<dbReference type="EMBL" id="JAMZEJ010000002">
    <property type="protein sequence ID" value="MCQ8239796.1"/>
    <property type="molecule type" value="Genomic_DNA"/>
</dbReference>
<organism evidence="1 2">
    <name type="scientific">Rhizosaccharibacter radicis</name>
    <dbReference type="NCBI Taxonomy" id="2782605"/>
    <lineage>
        <taxon>Bacteria</taxon>
        <taxon>Pseudomonadati</taxon>
        <taxon>Pseudomonadota</taxon>
        <taxon>Alphaproteobacteria</taxon>
        <taxon>Acetobacterales</taxon>
        <taxon>Acetobacteraceae</taxon>
        <taxon>Rhizosaccharibacter</taxon>
    </lineage>
</organism>
<sequence>MSQPIIGSRIVSRAIRSGTVACVTSVVALAIAARRQGLHPVQPLNATSHWLNGQDAGDVARVDLRHTGTGLLTHHAATIFWALLFEWLNRGAARPGRGEAVRLAVATSVIAAGTDYLATPWRFTPGWELVLPKRSMAAVYGAMAAGLAVAARTRADTRLDPG</sequence>
<keyword evidence="2" id="KW-1185">Reference proteome</keyword>
<dbReference type="Proteomes" id="UP001524547">
    <property type="component" value="Unassembled WGS sequence"/>
</dbReference>
<accession>A0ABT1VTZ1</accession>
<proteinExistence type="predicted"/>
<dbReference type="RefSeq" id="WP_422918543.1">
    <property type="nucleotide sequence ID" value="NZ_JAMZEJ010000002.1"/>
</dbReference>
<protein>
    <recommendedName>
        <fullName evidence="3">DUF2938 family protein</fullName>
    </recommendedName>
</protein>
<evidence type="ECO:0008006" key="3">
    <source>
        <dbReference type="Google" id="ProtNLM"/>
    </source>
</evidence>
<name>A0ABT1VTZ1_9PROT</name>
<comment type="caution">
    <text evidence="1">The sequence shown here is derived from an EMBL/GenBank/DDBJ whole genome shotgun (WGS) entry which is preliminary data.</text>
</comment>
<reference evidence="1 2" key="1">
    <citation type="submission" date="2022-06" db="EMBL/GenBank/DDBJ databases">
        <title>Rhizosaccharibacter gen. nov. sp. nov. KSS12, endophytic bacteria isolated from sugarcane.</title>
        <authorList>
            <person name="Pitiwittayakul N."/>
        </authorList>
    </citation>
    <scope>NUCLEOTIDE SEQUENCE [LARGE SCALE GENOMIC DNA]</scope>
    <source>
        <strain evidence="1 2">KSS12</strain>
    </source>
</reference>
<gene>
    <name evidence="1" type="ORF">NFI88_02935</name>
</gene>